<dbReference type="Proteomes" id="UP000597338">
    <property type="component" value="Unassembled WGS sequence"/>
</dbReference>
<accession>A0ABQ1L8N8</accession>
<comment type="caution">
    <text evidence="1">The sequence shown here is derived from an EMBL/GenBank/DDBJ whole genome shotgun (WGS) entry which is preliminary data.</text>
</comment>
<dbReference type="RefSeq" id="WP_188748387.1">
    <property type="nucleotide sequence ID" value="NZ_BMIK01000002.1"/>
</dbReference>
<protein>
    <submittedName>
        <fullName evidence="1">Uncharacterized protein</fullName>
    </submittedName>
</protein>
<name>A0ABQ1L8N8_9SPHI</name>
<reference evidence="2" key="1">
    <citation type="journal article" date="2019" name="Int. J. Syst. Evol. Microbiol.">
        <title>The Global Catalogue of Microorganisms (GCM) 10K type strain sequencing project: providing services to taxonomists for standard genome sequencing and annotation.</title>
        <authorList>
            <consortium name="The Broad Institute Genomics Platform"/>
            <consortium name="The Broad Institute Genome Sequencing Center for Infectious Disease"/>
            <person name="Wu L."/>
            <person name="Ma J."/>
        </authorList>
    </citation>
    <scope>NUCLEOTIDE SEQUENCE [LARGE SCALE GENOMIC DNA]</scope>
    <source>
        <strain evidence="2">CGMCC 1.15342</strain>
    </source>
</reference>
<proteinExistence type="predicted"/>
<sequence>MLVLLQLLQQALDQCADGSHDASHISGICLQLQVDVPRTFREYTSAELAAIDFLRYHRGLVALYKWALAMADSIVVLSVWKLLTSHERLFADLIPPREPLPDFHVKVLQHESHRELRPTIEKLKQKEVPPTLLAEIGHALTALFTEGKAPMPVYHHRTYLPEFIGMLRQLAEDQRTKDWPKRFMEAMVNYNFNYMGFFNRWKEHLSDEMERAWAEGRADEVLRRCQETVELYHTLPLAFDPNRPSLKVLMETTVAHLWESLSDTGSNSHPLRTNALAGDIAVRFHYRHKAGEFDYDTQQEAARDFTNAHLSKTGQPVSAHTLTKFDKSALYGPALRYRRQLIKELELLEKDFKLNKTENR</sequence>
<evidence type="ECO:0000313" key="1">
    <source>
        <dbReference type="EMBL" id="GGC21206.1"/>
    </source>
</evidence>
<dbReference type="EMBL" id="BMIK01000002">
    <property type="protein sequence ID" value="GGC21206.1"/>
    <property type="molecule type" value="Genomic_DNA"/>
</dbReference>
<organism evidence="1 2">
    <name type="scientific">Parapedobacter defluvii</name>
    <dbReference type="NCBI Taxonomy" id="2045106"/>
    <lineage>
        <taxon>Bacteria</taxon>
        <taxon>Pseudomonadati</taxon>
        <taxon>Bacteroidota</taxon>
        <taxon>Sphingobacteriia</taxon>
        <taxon>Sphingobacteriales</taxon>
        <taxon>Sphingobacteriaceae</taxon>
        <taxon>Parapedobacter</taxon>
    </lineage>
</organism>
<keyword evidence="2" id="KW-1185">Reference proteome</keyword>
<gene>
    <name evidence="1" type="ORF">GCM10011386_11430</name>
</gene>
<evidence type="ECO:0000313" key="2">
    <source>
        <dbReference type="Proteomes" id="UP000597338"/>
    </source>
</evidence>